<accession>A0A7G5XE34</accession>
<comment type="subunit">
    <text evidence="7">Forms oligomers.</text>
</comment>
<keyword evidence="5 7" id="KW-0238">DNA-binding</keyword>
<dbReference type="CDD" id="cd16320">
    <property type="entry name" value="MraZ_N"/>
    <property type="match status" value="1"/>
</dbReference>
<dbReference type="AlphaFoldDB" id="A0A7G5XE34"/>
<dbReference type="Proteomes" id="UP000515344">
    <property type="component" value="Chromosome"/>
</dbReference>
<gene>
    <name evidence="7 9" type="primary">mraZ</name>
    <name evidence="9" type="ORF">H4075_16885</name>
</gene>
<proteinExistence type="inferred from homology"/>
<evidence type="ECO:0000313" key="10">
    <source>
        <dbReference type="Proteomes" id="UP000515344"/>
    </source>
</evidence>
<feature type="domain" description="SpoVT-AbrB" evidence="8">
    <location>
        <begin position="82"/>
        <end position="125"/>
    </location>
</feature>
<evidence type="ECO:0000256" key="2">
    <source>
        <dbReference type="ARBA" id="ARBA00022490"/>
    </source>
</evidence>
<evidence type="ECO:0000259" key="8">
    <source>
        <dbReference type="PROSITE" id="PS51740"/>
    </source>
</evidence>
<keyword evidence="6 7" id="KW-0804">Transcription</keyword>
<evidence type="ECO:0000256" key="4">
    <source>
        <dbReference type="ARBA" id="ARBA00023015"/>
    </source>
</evidence>
<dbReference type="SUPFAM" id="SSF89447">
    <property type="entry name" value="AbrB/MazE/MraZ-like"/>
    <property type="match status" value="1"/>
</dbReference>
<dbReference type="InterPro" id="IPR020603">
    <property type="entry name" value="MraZ_dom"/>
</dbReference>
<evidence type="ECO:0000256" key="6">
    <source>
        <dbReference type="ARBA" id="ARBA00023163"/>
    </source>
</evidence>
<dbReference type="PROSITE" id="PS51740">
    <property type="entry name" value="SPOVT_ABRB"/>
    <property type="match status" value="2"/>
</dbReference>
<dbReference type="NCBIfam" id="TIGR00242">
    <property type="entry name" value="division/cell wall cluster transcriptional repressor MraZ"/>
    <property type="match status" value="1"/>
</dbReference>
<dbReference type="GO" id="GO:0005737">
    <property type="term" value="C:cytoplasm"/>
    <property type="evidence" value="ECO:0007669"/>
    <property type="project" value="UniProtKB-UniRule"/>
</dbReference>
<keyword evidence="2 7" id="KW-0963">Cytoplasm</keyword>
<dbReference type="GO" id="GO:0009295">
    <property type="term" value="C:nucleoid"/>
    <property type="evidence" value="ECO:0007669"/>
    <property type="project" value="UniProtKB-SubCell"/>
</dbReference>
<keyword evidence="3" id="KW-0677">Repeat</keyword>
<keyword evidence="4 7" id="KW-0805">Transcription regulation</keyword>
<comment type="similarity">
    <text evidence="7">Belongs to the MraZ family.</text>
</comment>
<dbReference type="PANTHER" id="PTHR34701:SF1">
    <property type="entry name" value="TRANSCRIPTIONAL REGULATOR MRAZ"/>
    <property type="match status" value="1"/>
</dbReference>
<dbReference type="GO" id="GO:2000143">
    <property type="term" value="P:negative regulation of DNA-templated transcription initiation"/>
    <property type="evidence" value="ECO:0007669"/>
    <property type="project" value="TreeGrafter"/>
</dbReference>
<dbReference type="InterPro" id="IPR035642">
    <property type="entry name" value="MraZ_N"/>
</dbReference>
<sequence>MIGFLGEYEVTLDAKGRFLLPAGFKKQMPEEWNSQFVISRGLDSCLSLYHSKHWEPIFTHISSLNDFDPKVRQFQRYFLNGATTIELDSAGRLLVPAQLKEFAGLDKDVVLFAKGNKIEIWDSNKYKQFFEALSANDFSNLANEVMVKPPVL</sequence>
<name>A0A7G5XE34_9BACT</name>
<dbReference type="CDD" id="cd16321">
    <property type="entry name" value="MraZ_C"/>
    <property type="match status" value="1"/>
</dbReference>
<evidence type="ECO:0000256" key="5">
    <source>
        <dbReference type="ARBA" id="ARBA00023125"/>
    </source>
</evidence>
<evidence type="ECO:0000256" key="1">
    <source>
        <dbReference type="ARBA" id="ARBA00013860"/>
    </source>
</evidence>
<evidence type="ECO:0000256" key="3">
    <source>
        <dbReference type="ARBA" id="ARBA00022737"/>
    </source>
</evidence>
<dbReference type="InterPro" id="IPR003444">
    <property type="entry name" value="MraZ"/>
</dbReference>
<dbReference type="HAMAP" id="MF_01008">
    <property type="entry name" value="MraZ"/>
    <property type="match status" value="1"/>
</dbReference>
<dbReference type="EMBL" id="CP060007">
    <property type="protein sequence ID" value="QNA43737.1"/>
    <property type="molecule type" value="Genomic_DNA"/>
</dbReference>
<dbReference type="PANTHER" id="PTHR34701">
    <property type="entry name" value="TRANSCRIPTIONAL REGULATOR MRAZ"/>
    <property type="match status" value="1"/>
</dbReference>
<evidence type="ECO:0000313" key="9">
    <source>
        <dbReference type="EMBL" id="QNA43737.1"/>
    </source>
</evidence>
<dbReference type="KEGG" id="lacs:H4075_16885"/>
<dbReference type="GO" id="GO:0000976">
    <property type="term" value="F:transcription cis-regulatory region binding"/>
    <property type="evidence" value="ECO:0007669"/>
    <property type="project" value="TreeGrafter"/>
</dbReference>
<dbReference type="InterPro" id="IPR038619">
    <property type="entry name" value="MraZ_sf"/>
</dbReference>
<comment type="subcellular location">
    <subcellularLocation>
        <location evidence="7">Cytoplasm</location>
        <location evidence="7">Nucleoid</location>
    </subcellularLocation>
</comment>
<reference evidence="10" key="1">
    <citation type="submission" date="2020-08" db="EMBL/GenBank/DDBJ databases">
        <title>Lacibacter sp. S13-6-6 genome sequencing.</title>
        <authorList>
            <person name="Jin L."/>
        </authorList>
    </citation>
    <scope>NUCLEOTIDE SEQUENCE [LARGE SCALE GENOMIC DNA]</scope>
    <source>
        <strain evidence="10">S13-6-6</strain>
    </source>
</reference>
<evidence type="ECO:0000256" key="7">
    <source>
        <dbReference type="HAMAP-Rule" id="MF_01008"/>
    </source>
</evidence>
<dbReference type="Gene3D" id="3.40.1550.20">
    <property type="entry name" value="Transcriptional regulator MraZ domain"/>
    <property type="match status" value="1"/>
</dbReference>
<dbReference type="InterPro" id="IPR035644">
    <property type="entry name" value="MraZ_C"/>
</dbReference>
<organism evidence="9 10">
    <name type="scientific">Lacibacter sediminis</name>
    <dbReference type="NCBI Taxonomy" id="2760713"/>
    <lineage>
        <taxon>Bacteria</taxon>
        <taxon>Pseudomonadati</taxon>
        <taxon>Bacteroidota</taxon>
        <taxon>Chitinophagia</taxon>
        <taxon>Chitinophagales</taxon>
        <taxon>Chitinophagaceae</taxon>
        <taxon>Lacibacter</taxon>
    </lineage>
</organism>
<feature type="domain" description="SpoVT-AbrB" evidence="8">
    <location>
        <begin position="7"/>
        <end position="53"/>
    </location>
</feature>
<dbReference type="GO" id="GO:0003700">
    <property type="term" value="F:DNA-binding transcription factor activity"/>
    <property type="evidence" value="ECO:0007669"/>
    <property type="project" value="UniProtKB-UniRule"/>
</dbReference>
<dbReference type="Pfam" id="PF02381">
    <property type="entry name" value="MraZ"/>
    <property type="match status" value="2"/>
</dbReference>
<dbReference type="InterPro" id="IPR037914">
    <property type="entry name" value="SpoVT-AbrB_sf"/>
</dbReference>
<keyword evidence="10" id="KW-1185">Reference proteome</keyword>
<dbReference type="InterPro" id="IPR007159">
    <property type="entry name" value="SpoVT-AbrB_dom"/>
</dbReference>
<dbReference type="RefSeq" id="WP_182801999.1">
    <property type="nucleotide sequence ID" value="NZ_CP060007.1"/>
</dbReference>
<protein>
    <recommendedName>
        <fullName evidence="1 7">Transcriptional regulator MraZ</fullName>
    </recommendedName>
</protein>